<accession>A0A6A5H4J1</accession>
<organism evidence="1 2">
    <name type="scientific">Caenorhabditis remanei</name>
    <name type="common">Caenorhabditis vulgaris</name>
    <dbReference type="NCBI Taxonomy" id="31234"/>
    <lineage>
        <taxon>Eukaryota</taxon>
        <taxon>Metazoa</taxon>
        <taxon>Ecdysozoa</taxon>
        <taxon>Nematoda</taxon>
        <taxon>Chromadorea</taxon>
        <taxon>Rhabditida</taxon>
        <taxon>Rhabditina</taxon>
        <taxon>Rhabditomorpha</taxon>
        <taxon>Rhabditoidea</taxon>
        <taxon>Rhabditidae</taxon>
        <taxon>Peloderinae</taxon>
        <taxon>Caenorhabditis</taxon>
    </lineage>
</organism>
<dbReference type="EMBL" id="WUAV01000003">
    <property type="protein sequence ID" value="KAF1761891.1"/>
    <property type="molecule type" value="Genomic_DNA"/>
</dbReference>
<dbReference type="CTD" id="78774963"/>
<proteinExistence type="predicted"/>
<evidence type="ECO:0000313" key="1">
    <source>
        <dbReference type="EMBL" id="KAF1761891.1"/>
    </source>
</evidence>
<dbReference type="KEGG" id="crq:GCK72_010150"/>
<evidence type="ECO:0000313" key="2">
    <source>
        <dbReference type="Proteomes" id="UP000483820"/>
    </source>
</evidence>
<comment type="caution">
    <text evidence="1">The sequence shown here is derived from an EMBL/GenBank/DDBJ whole genome shotgun (WGS) entry which is preliminary data.</text>
</comment>
<dbReference type="RefSeq" id="XP_053587292.1">
    <property type="nucleotide sequence ID" value="XM_053727715.1"/>
</dbReference>
<sequence length="71" mass="7590">MLKSLIISPTLPYVNADDLSVAGGIPEISKASPNDGGGADLLDKTRSNGSIDCRRFKKNLARASFILKNRT</sequence>
<gene>
    <name evidence="1" type="ORF">GCK72_010150</name>
</gene>
<dbReference type="Proteomes" id="UP000483820">
    <property type="component" value="Chromosome III"/>
</dbReference>
<dbReference type="AlphaFoldDB" id="A0A6A5H4J1"/>
<protein>
    <submittedName>
        <fullName evidence="1">Uncharacterized protein</fullName>
    </submittedName>
</protein>
<reference evidence="1 2" key="1">
    <citation type="submission" date="2019-12" db="EMBL/GenBank/DDBJ databases">
        <title>Chromosome-level assembly of the Caenorhabditis remanei genome.</title>
        <authorList>
            <person name="Teterina A.A."/>
            <person name="Willis J.H."/>
            <person name="Phillips P.C."/>
        </authorList>
    </citation>
    <scope>NUCLEOTIDE SEQUENCE [LARGE SCALE GENOMIC DNA]</scope>
    <source>
        <strain evidence="1 2">PX506</strain>
        <tissue evidence="1">Whole organism</tissue>
    </source>
</reference>
<name>A0A6A5H4J1_CAERE</name>
<dbReference type="GeneID" id="78774963"/>